<reference evidence="5 6" key="1">
    <citation type="submission" date="2017-01" db="EMBL/GenBank/DDBJ databases">
        <title>The cable genome- insights into the physiology and evolution of filamentous bacteria capable of sulfide oxidation via long distance electron transfer.</title>
        <authorList>
            <person name="Schreiber L."/>
            <person name="Bjerg J.T."/>
            <person name="Boggild A."/>
            <person name="Van De Vossenberg J."/>
            <person name="Meysman F."/>
            <person name="Nielsen L.P."/>
            <person name="Schramm A."/>
            <person name="Kjeldsen K.U."/>
        </authorList>
    </citation>
    <scope>NUCLEOTIDE SEQUENCE [LARGE SCALE GENOMIC DNA]</scope>
    <source>
        <strain evidence="5">MCF</strain>
    </source>
</reference>
<protein>
    <submittedName>
        <fullName evidence="5">Adenylate and Guanylate cyclase catalytic domain-containing protein</fullName>
    </submittedName>
</protein>
<dbReference type="Proteomes" id="UP000287853">
    <property type="component" value="Unassembled WGS sequence"/>
</dbReference>
<dbReference type="PROSITE" id="PS50293">
    <property type="entry name" value="TPR_REGION"/>
    <property type="match status" value="1"/>
</dbReference>
<feature type="coiled-coil region" evidence="2">
    <location>
        <begin position="106"/>
        <end position="144"/>
    </location>
</feature>
<keyword evidence="2" id="KW-0175">Coiled coil</keyword>
<feature type="transmembrane region" description="Helical" evidence="3">
    <location>
        <begin position="12"/>
        <end position="30"/>
    </location>
</feature>
<organism evidence="5 6">
    <name type="scientific">Candidatus Electrothrix aarhusensis</name>
    <dbReference type="NCBI Taxonomy" id="1859131"/>
    <lineage>
        <taxon>Bacteria</taxon>
        <taxon>Pseudomonadati</taxon>
        <taxon>Thermodesulfobacteriota</taxon>
        <taxon>Desulfobulbia</taxon>
        <taxon>Desulfobulbales</taxon>
        <taxon>Desulfobulbaceae</taxon>
        <taxon>Candidatus Electrothrix</taxon>
    </lineage>
</organism>
<dbReference type="InterPro" id="IPR011990">
    <property type="entry name" value="TPR-like_helical_dom_sf"/>
</dbReference>
<keyword evidence="6" id="KW-1185">Reference proteome</keyword>
<dbReference type="CDD" id="cd07302">
    <property type="entry name" value="CHD"/>
    <property type="match status" value="1"/>
</dbReference>
<sequence>MELIKIFITKNFEAVFVLSLIASIALTNIFVLQELAFLHFYFLPIIISGYYLGWRRTVLSAFLCIVFITLYFLLYPENFSTESTQQEVAIHLLAWGSFLIIAGAVVGRLQEKLQQETRTTRQLNKELLEKQEALRLANQSLAEDTGNLEEMVLQKTADLEESRNILGVMKGKVEEALYSTMDASVAKLIIEGRLRDEKKNISVMFADLSGFTAYSETRQPELVIRDLNRYFGDMEEILFAYNAHIDKYQGDGIMCEFGTPVDFVNYRLMAVVCAVKMQEKMARQDYPWKMRIGIASGMAIVGLIGAKRQSYTSIGDVVNLASRFEKAAPPGSILIDNNTLEGIRPFIDVELKIDNVSISDSVVKEVRTNLEKMGEQLLQEENDFIRADLYHQIGQLHLAILDADEAVINFEKALQLKPEDTNFKIAFAEAMLQKDNFCKIQVKGKAKRVATYEVIGLKNVLQDRKKITSNFFDKYKNTADLIDIKDDFILPSEVLDGRVGHGKVVALLSYAIAGELGIESEQMKTSILQAGFLADIA</sequence>
<feature type="domain" description="Guanylate cyclase" evidence="4">
    <location>
        <begin position="202"/>
        <end position="325"/>
    </location>
</feature>
<dbReference type="PANTHER" id="PTHR43081">
    <property type="entry name" value="ADENYLATE CYCLASE, TERMINAL-DIFFERENTIATION SPECIFIC-RELATED"/>
    <property type="match status" value="1"/>
</dbReference>
<keyword evidence="3" id="KW-0472">Membrane</keyword>
<dbReference type="PROSITE" id="PS50125">
    <property type="entry name" value="GUANYLATE_CYCLASE_2"/>
    <property type="match status" value="1"/>
</dbReference>
<feature type="transmembrane region" description="Helical" evidence="3">
    <location>
        <begin position="36"/>
        <end position="53"/>
    </location>
</feature>
<feature type="repeat" description="TPR" evidence="1">
    <location>
        <begin position="387"/>
        <end position="420"/>
    </location>
</feature>
<dbReference type="InterPro" id="IPR029787">
    <property type="entry name" value="Nucleotide_cyclase"/>
</dbReference>
<keyword evidence="3" id="KW-0812">Transmembrane</keyword>
<evidence type="ECO:0000256" key="3">
    <source>
        <dbReference type="SAM" id="Phobius"/>
    </source>
</evidence>
<dbReference type="EMBL" id="MTKO01000098">
    <property type="protein sequence ID" value="RWX44265.1"/>
    <property type="molecule type" value="Genomic_DNA"/>
</dbReference>
<accession>A0A444IUK1</accession>
<feature type="transmembrane region" description="Helical" evidence="3">
    <location>
        <begin position="58"/>
        <end position="76"/>
    </location>
</feature>
<evidence type="ECO:0000256" key="1">
    <source>
        <dbReference type="PROSITE-ProRule" id="PRU00339"/>
    </source>
</evidence>
<dbReference type="SUPFAM" id="SSF48452">
    <property type="entry name" value="TPR-like"/>
    <property type="match status" value="1"/>
</dbReference>
<comment type="caution">
    <text evidence="5">The sequence shown here is derived from an EMBL/GenBank/DDBJ whole genome shotgun (WGS) entry which is preliminary data.</text>
</comment>
<dbReference type="SMART" id="SM00044">
    <property type="entry name" value="CYCc"/>
    <property type="match status" value="1"/>
</dbReference>
<dbReference type="GO" id="GO:0004016">
    <property type="term" value="F:adenylate cyclase activity"/>
    <property type="evidence" value="ECO:0007669"/>
    <property type="project" value="UniProtKB-ARBA"/>
</dbReference>
<dbReference type="Pfam" id="PF00211">
    <property type="entry name" value="Guanylate_cyc"/>
    <property type="match status" value="1"/>
</dbReference>
<dbReference type="PROSITE" id="PS50005">
    <property type="entry name" value="TPR"/>
    <property type="match status" value="1"/>
</dbReference>
<name>A0A444IUK1_9BACT</name>
<dbReference type="InterPro" id="IPR050697">
    <property type="entry name" value="Adenylyl/Guanylyl_Cyclase_3/4"/>
</dbReference>
<feature type="transmembrane region" description="Helical" evidence="3">
    <location>
        <begin position="88"/>
        <end position="109"/>
    </location>
</feature>
<evidence type="ECO:0000313" key="5">
    <source>
        <dbReference type="EMBL" id="RWX44265.1"/>
    </source>
</evidence>
<dbReference type="GO" id="GO:0035556">
    <property type="term" value="P:intracellular signal transduction"/>
    <property type="evidence" value="ECO:0007669"/>
    <property type="project" value="InterPro"/>
</dbReference>
<dbReference type="GO" id="GO:0009190">
    <property type="term" value="P:cyclic nucleotide biosynthetic process"/>
    <property type="evidence" value="ECO:0007669"/>
    <property type="project" value="InterPro"/>
</dbReference>
<gene>
    <name evidence="5" type="ORF">H206_01875</name>
</gene>
<dbReference type="SUPFAM" id="SSF55073">
    <property type="entry name" value="Nucleotide cyclase"/>
    <property type="match status" value="1"/>
</dbReference>
<dbReference type="InterPro" id="IPR019734">
    <property type="entry name" value="TPR_rpt"/>
</dbReference>
<dbReference type="PANTHER" id="PTHR43081:SF1">
    <property type="entry name" value="ADENYLATE CYCLASE, TERMINAL-DIFFERENTIATION SPECIFIC"/>
    <property type="match status" value="1"/>
</dbReference>
<keyword evidence="1" id="KW-0802">TPR repeat</keyword>
<evidence type="ECO:0000256" key="2">
    <source>
        <dbReference type="SAM" id="Coils"/>
    </source>
</evidence>
<keyword evidence="3" id="KW-1133">Transmembrane helix</keyword>
<evidence type="ECO:0000259" key="4">
    <source>
        <dbReference type="PROSITE" id="PS50125"/>
    </source>
</evidence>
<dbReference type="InterPro" id="IPR001054">
    <property type="entry name" value="A/G_cyclase"/>
</dbReference>
<dbReference type="Gene3D" id="3.30.70.1230">
    <property type="entry name" value="Nucleotide cyclase"/>
    <property type="match status" value="1"/>
</dbReference>
<dbReference type="AlphaFoldDB" id="A0A444IUK1"/>
<proteinExistence type="predicted"/>
<evidence type="ECO:0000313" key="6">
    <source>
        <dbReference type="Proteomes" id="UP000287853"/>
    </source>
</evidence>